<protein>
    <submittedName>
        <fullName evidence="1">Uncharacterized protein</fullName>
    </submittedName>
</protein>
<sequence>MVVENLRVLGDRPDAVFVLERAGGADDLVGIRLLKHIFVALTGTTLQKLRLVERAAVDGFFQDLSVPVRLFARASAGDVTLSERDNPYLLLLVVLID</sequence>
<dbReference type="KEGG" id="hsf:HLASA_2035"/>
<accession>A0A0N9MLN2</accession>
<dbReference type="STRING" id="1604004.HLASA_2035"/>
<reference evidence="2" key="1">
    <citation type="submission" date="2015-05" db="EMBL/GenBank/DDBJ databases">
        <title>Complete genome sequence of Halanaeroarchaeum sulfurireducens type strain M27-SA2, a sulfate-reducer haloarchaeon from marine anoxic lake Medee.</title>
        <authorList>
            <person name="Messina E."/>
            <person name="Kublanov I.V."/>
            <person name="Toshchakov S."/>
            <person name="Arcadi E."/>
            <person name="La Spada G."/>
            <person name="La Cono V."/>
            <person name="Yakimov M.M."/>
        </authorList>
    </citation>
    <scope>NUCLEOTIDE SEQUENCE [LARGE SCALE GENOMIC DNA]</scope>
    <source>
        <strain evidence="2">M27-SA2</strain>
    </source>
</reference>
<evidence type="ECO:0000313" key="1">
    <source>
        <dbReference type="EMBL" id="ALG82910.1"/>
    </source>
</evidence>
<reference evidence="1 2" key="2">
    <citation type="journal article" date="2016" name="Stand. Genomic Sci.">
        <title>Complete genome sequence of 'Halanaeroarchaeum sulfurireducens' M27-SA2, a sulfur-reducing and acetate-oxidizing haloarchaeon from the deep-sea hypersaline anoxic lake Medee.</title>
        <authorList>
            <person name="Messina E."/>
            <person name="Sorokin D.Y."/>
            <person name="Kublanov I.V."/>
            <person name="Toshchakov S."/>
            <person name="Lopatina A."/>
            <person name="Arcadi E."/>
            <person name="Smedile F."/>
            <person name="La Spada G."/>
            <person name="La Cono V."/>
            <person name="Yakimov M.M."/>
        </authorList>
    </citation>
    <scope>NUCLEOTIDE SEQUENCE [LARGE SCALE GENOMIC DNA]</scope>
    <source>
        <strain evidence="1 2">M27-SA2</strain>
    </source>
</reference>
<gene>
    <name evidence="1" type="ORF">HLASA_2035</name>
</gene>
<evidence type="ECO:0000313" key="2">
    <source>
        <dbReference type="Proteomes" id="UP000060390"/>
    </source>
</evidence>
<organism evidence="1 2">
    <name type="scientific">Halanaeroarchaeum sulfurireducens</name>
    <dbReference type="NCBI Taxonomy" id="1604004"/>
    <lineage>
        <taxon>Archaea</taxon>
        <taxon>Methanobacteriati</taxon>
        <taxon>Methanobacteriota</taxon>
        <taxon>Stenosarchaea group</taxon>
        <taxon>Halobacteria</taxon>
        <taxon>Halobacteriales</taxon>
        <taxon>Halobacteriaceae</taxon>
        <taxon>Halanaeroarchaeum</taxon>
    </lineage>
</organism>
<dbReference type="Proteomes" id="UP000060390">
    <property type="component" value="Chromosome"/>
</dbReference>
<dbReference type="EMBL" id="CP011564">
    <property type="protein sequence ID" value="ALG82910.1"/>
    <property type="molecule type" value="Genomic_DNA"/>
</dbReference>
<dbReference type="AlphaFoldDB" id="A0A0N9MLN2"/>
<proteinExistence type="predicted"/>
<name>A0A0N9MLN2_9EURY</name>